<reference evidence="2" key="1">
    <citation type="submission" date="2021-02" db="EMBL/GenBank/DDBJ databases">
        <authorList>
            <person name="Nieuwenhuis M."/>
            <person name="Van De Peppel L.J.J."/>
        </authorList>
    </citation>
    <scope>NUCLEOTIDE SEQUENCE</scope>
    <source>
        <strain evidence="2">D49</strain>
    </source>
</reference>
<proteinExistence type="predicted"/>
<dbReference type="SUPFAM" id="SSF52047">
    <property type="entry name" value="RNI-like"/>
    <property type="match status" value="1"/>
</dbReference>
<dbReference type="InterPro" id="IPR001810">
    <property type="entry name" value="F-box_dom"/>
</dbReference>
<dbReference type="OrthoDB" id="3172239at2759"/>
<protein>
    <recommendedName>
        <fullName evidence="1">F-box domain-containing protein</fullName>
    </recommendedName>
</protein>
<evidence type="ECO:0000313" key="3">
    <source>
        <dbReference type="Proteomes" id="UP000717328"/>
    </source>
</evidence>
<dbReference type="Pfam" id="PF12937">
    <property type="entry name" value="F-box-like"/>
    <property type="match status" value="1"/>
</dbReference>
<accession>A0A9P7GNM0</accession>
<evidence type="ECO:0000259" key="1">
    <source>
        <dbReference type="Pfam" id="PF12937"/>
    </source>
</evidence>
<dbReference type="InterPro" id="IPR036047">
    <property type="entry name" value="F-box-like_dom_sf"/>
</dbReference>
<dbReference type="AlphaFoldDB" id="A0A9P7GNM0"/>
<dbReference type="SUPFAM" id="SSF81383">
    <property type="entry name" value="F-box domain"/>
    <property type="match status" value="1"/>
</dbReference>
<comment type="caution">
    <text evidence="2">The sequence shown here is derived from an EMBL/GenBank/DDBJ whole genome shotgun (WGS) entry which is preliminary data.</text>
</comment>
<dbReference type="EMBL" id="JABCKI010000510">
    <property type="protein sequence ID" value="KAG5650232.1"/>
    <property type="molecule type" value="Genomic_DNA"/>
</dbReference>
<name>A0A9P7GNM0_9AGAR</name>
<evidence type="ECO:0000313" key="2">
    <source>
        <dbReference type="EMBL" id="KAG5650232.1"/>
    </source>
</evidence>
<dbReference type="Proteomes" id="UP000717328">
    <property type="component" value="Unassembled WGS sequence"/>
</dbReference>
<gene>
    <name evidence="2" type="ORF">H0H81_000245</name>
</gene>
<dbReference type="Gene3D" id="1.20.1280.50">
    <property type="match status" value="1"/>
</dbReference>
<feature type="domain" description="F-box" evidence="1">
    <location>
        <begin position="49"/>
        <end position="101"/>
    </location>
</feature>
<reference evidence="2" key="2">
    <citation type="submission" date="2021-10" db="EMBL/GenBank/DDBJ databases">
        <title>Phylogenomics reveals ancestral predisposition of the termite-cultivated fungus Termitomyces towards a domesticated lifestyle.</title>
        <authorList>
            <person name="Auxier B."/>
            <person name="Grum-Grzhimaylo A."/>
            <person name="Cardenas M.E."/>
            <person name="Lodge J.D."/>
            <person name="Laessoe T."/>
            <person name="Pedersen O."/>
            <person name="Smith M.E."/>
            <person name="Kuyper T.W."/>
            <person name="Franco-Molano E.A."/>
            <person name="Baroni T.J."/>
            <person name="Aanen D.K."/>
        </authorList>
    </citation>
    <scope>NUCLEOTIDE SEQUENCE</scope>
    <source>
        <strain evidence="2">D49</strain>
    </source>
</reference>
<sequence length="570" mass="65243">MPDHDNREPSAFSSLTAREAGYARIQKEIAALNELARSWRQRHNELSLIHRLPPEILSTIFSYITLIHLPRTSLQWIQCISHICSHWRRIALTCPSLWADIPFHNPRWAREMLRRSKKAPLTIAYTGEPQYSRLIHHLGPCLPESATSVLKDALAELWRVKSLRLLPDSLMDEELAEEVIGLLDSPAPFLESCHLWDPGFIHWQRSIQHLFAGDCPRLRQLTIENLSLNWEGHIFTNLRSFRFSQSSIANQGSIAKLVGALSFMHHLESLQLSNLLDSSLFIPPVNPANLPVLQELSLESDVSTCLYISNHIIYPSTARVSIVCSILESEKNTMAGLEFIQKLTAHLGAMLPRPIRALTVRQGEIMLHTPPADEPIDQYSPPQVKIRVAGTHDLTYKSIARCLLLPTPLRHLEQLRINCHLERDTCVAIFGGLDRLKHIINSAYSFDFLQALSPEITPHPTRSGKRSSVRFRALRRLGINGWDFQDYGTHPTKACVRRLEQCLRERSKARMNLEQLDISDCVHVHKYEVDSLSFIVDNVEWDEQGNFTEESDSELYASEYDGFFGHDRWY</sequence>
<organism evidence="2 3">
    <name type="scientific">Sphagnurus paluster</name>
    <dbReference type="NCBI Taxonomy" id="117069"/>
    <lineage>
        <taxon>Eukaryota</taxon>
        <taxon>Fungi</taxon>
        <taxon>Dikarya</taxon>
        <taxon>Basidiomycota</taxon>
        <taxon>Agaricomycotina</taxon>
        <taxon>Agaricomycetes</taxon>
        <taxon>Agaricomycetidae</taxon>
        <taxon>Agaricales</taxon>
        <taxon>Tricholomatineae</taxon>
        <taxon>Lyophyllaceae</taxon>
        <taxon>Sphagnurus</taxon>
    </lineage>
</organism>
<keyword evidence="3" id="KW-1185">Reference proteome</keyword>